<dbReference type="Proteomes" id="UP000238479">
    <property type="component" value="Chromosome 2"/>
</dbReference>
<dbReference type="EMBL" id="PDCK01000040">
    <property type="protein sequence ID" value="PRQ51691.1"/>
    <property type="molecule type" value="Genomic_DNA"/>
</dbReference>
<protein>
    <submittedName>
        <fullName evidence="1">Uncharacterized protein</fullName>
    </submittedName>
</protein>
<evidence type="ECO:0000313" key="2">
    <source>
        <dbReference type="Proteomes" id="UP000238479"/>
    </source>
</evidence>
<organism evidence="1 2">
    <name type="scientific">Rosa chinensis</name>
    <name type="common">China rose</name>
    <dbReference type="NCBI Taxonomy" id="74649"/>
    <lineage>
        <taxon>Eukaryota</taxon>
        <taxon>Viridiplantae</taxon>
        <taxon>Streptophyta</taxon>
        <taxon>Embryophyta</taxon>
        <taxon>Tracheophyta</taxon>
        <taxon>Spermatophyta</taxon>
        <taxon>Magnoliopsida</taxon>
        <taxon>eudicotyledons</taxon>
        <taxon>Gunneridae</taxon>
        <taxon>Pentapetalae</taxon>
        <taxon>rosids</taxon>
        <taxon>fabids</taxon>
        <taxon>Rosales</taxon>
        <taxon>Rosaceae</taxon>
        <taxon>Rosoideae</taxon>
        <taxon>Rosoideae incertae sedis</taxon>
        <taxon>Rosa</taxon>
    </lineage>
</organism>
<comment type="caution">
    <text evidence="1">The sequence shown here is derived from an EMBL/GenBank/DDBJ whole genome shotgun (WGS) entry which is preliminary data.</text>
</comment>
<dbReference type="AlphaFoldDB" id="A0A2P6RZ33"/>
<accession>A0A2P6RZ33</accession>
<dbReference type="Gramene" id="PRQ51691">
    <property type="protein sequence ID" value="PRQ51691"/>
    <property type="gene ID" value="RchiOBHm_Chr2g0147261"/>
</dbReference>
<proteinExistence type="predicted"/>
<name>A0A2P6RZ33_ROSCH</name>
<keyword evidence="2" id="KW-1185">Reference proteome</keyword>
<reference evidence="1 2" key="1">
    <citation type="journal article" date="2018" name="Nat. Genet.">
        <title>The Rosa genome provides new insights in the design of modern roses.</title>
        <authorList>
            <person name="Bendahmane M."/>
        </authorList>
    </citation>
    <scope>NUCLEOTIDE SEQUENCE [LARGE SCALE GENOMIC DNA]</scope>
    <source>
        <strain evidence="2">cv. Old Blush</strain>
    </source>
</reference>
<sequence length="125" mass="14495">MQLLMFKVFQPRLVPPFTPLEERCAGEWQPSCWFQPPEEGSHGVMQYRPCEETHTTPIFQSDDSFSLSSNNKHCCCLSQCRLIHESDNTTKLSSDKVYYNSSYYTVCCLNTTKNNSNWYQNSCAK</sequence>
<evidence type="ECO:0000313" key="1">
    <source>
        <dbReference type="EMBL" id="PRQ51691.1"/>
    </source>
</evidence>
<gene>
    <name evidence="1" type="ORF">RchiOBHm_Chr2g0147261</name>
</gene>